<keyword evidence="1" id="KW-0732">Signal</keyword>
<dbReference type="PROSITE" id="PS51257">
    <property type="entry name" value="PROKAR_LIPOPROTEIN"/>
    <property type="match status" value="1"/>
</dbReference>
<comment type="caution">
    <text evidence="2">The sequence shown here is derived from an EMBL/GenBank/DDBJ whole genome shotgun (WGS) entry which is preliminary data.</text>
</comment>
<name>A0A9D2Q1Z2_9MICO</name>
<feature type="chain" id="PRO_5038570248" description="DNA modification methylase" evidence="1">
    <location>
        <begin position="20"/>
        <end position="167"/>
    </location>
</feature>
<feature type="signal peptide" evidence="1">
    <location>
        <begin position="1"/>
        <end position="19"/>
    </location>
</feature>
<dbReference type="Proteomes" id="UP000823854">
    <property type="component" value="Unassembled WGS sequence"/>
</dbReference>
<evidence type="ECO:0000256" key="1">
    <source>
        <dbReference type="SAM" id="SignalP"/>
    </source>
</evidence>
<protein>
    <recommendedName>
        <fullName evidence="4">DNA modification methylase</fullName>
    </recommendedName>
</protein>
<reference evidence="2" key="2">
    <citation type="submission" date="2021-04" db="EMBL/GenBank/DDBJ databases">
        <authorList>
            <person name="Gilroy R."/>
        </authorList>
    </citation>
    <scope>NUCLEOTIDE SEQUENCE</scope>
    <source>
        <strain evidence="2">CHK130-7132</strain>
    </source>
</reference>
<organism evidence="2 3">
    <name type="scientific">Candidatus Brachybacterium intestinipullorum</name>
    <dbReference type="NCBI Taxonomy" id="2838512"/>
    <lineage>
        <taxon>Bacteria</taxon>
        <taxon>Bacillati</taxon>
        <taxon>Actinomycetota</taxon>
        <taxon>Actinomycetes</taxon>
        <taxon>Micrococcales</taxon>
        <taxon>Dermabacteraceae</taxon>
        <taxon>Brachybacterium</taxon>
    </lineage>
</organism>
<dbReference type="AlphaFoldDB" id="A0A9D2Q1Z2"/>
<evidence type="ECO:0000313" key="3">
    <source>
        <dbReference type="Proteomes" id="UP000823854"/>
    </source>
</evidence>
<reference evidence="2" key="1">
    <citation type="journal article" date="2021" name="PeerJ">
        <title>Extensive microbial diversity within the chicken gut microbiome revealed by metagenomics and culture.</title>
        <authorList>
            <person name="Gilroy R."/>
            <person name="Ravi A."/>
            <person name="Getino M."/>
            <person name="Pursley I."/>
            <person name="Horton D.L."/>
            <person name="Alikhan N.F."/>
            <person name="Baker D."/>
            <person name="Gharbi K."/>
            <person name="Hall N."/>
            <person name="Watson M."/>
            <person name="Adriaenssens E.M."/>
            <person name="Foster-Nyarko E."/>
            <person name="Jarju S."/>
            <person name="Secka A."/>
            <person name="Antonio M."/>
            <person name="Oren A."/>
            <person name="Chaudhuri R.R."/>
            <person name="La Ragione R."/>
            <person name="Hildebrand F."/>
            <person name="Pallen M.J."/>
        </authorList>
    </citation>
    <scope>NUCLEOTIDE SEQUENCE</scope>
    <source>
        <strain evidence="2">CHK130-7132</strain>
    </source>
</reference>
<evidence type="ECO:0000313" key="2">
    <source>
        <dbReference type="EMBL" id="HJC70055.1"/>
    </source>
</evidence>
<evidence type="ECO:0008006" key="4">
    <source>
        <dbReference type="Google" id="ProtNLM"/>
    </source>
</evidence>
<dbReference type="EMBL" id="DWWC01000212">
    <property type="protein sequence ID" value="HJC70055.1"/>
    <property type="molecule type" value="Genomic_DNA"/>
</dbReference>
<proteinExistence type="predicted"/>
<accession>A0A9D2Q1Z2</accession>
<gene>
    <name evidence="2" type="ORF">H9932_10330</name>
</gene>
<sequence>MRRPRRLALSAAALGLALAASGCTFMSPVQTHDFYQAGDGTNANLEVDGQFHTGVRNAVLVLDEDGGGAPVFSATVVNYSGEPATVDLQAESQGSALFSTSVTVPAQGTVELGPEEGQQLVDVGALDVQPGTILDLTVTSGDQSTTISLPTLETSLSHYGQDEPAAG</sequence>